<evidence type="ECO:0000259" key="1">
    <source>
        <dbReference type="Pfam" id="PF07969"/>
    </source>
</evidence>
<dbReference type="SUPFAM" id="SSF51338">
    <property type="entry name" value="Composite domain of metallo-dependent hydrolases"/>
    <property type="match status" value="1"/>
</dbReference>
<proteinExistence type="predicted"/>
<organism evidence="2 3">
    <name type="scientific">Mobilicoccus caccae</name>
    <dbReference type="NCBI Taxonomy" id="1859295"/>
    <lineage>
        <taxon>Bacteria</taxon>
        <taxon>Bacillati</taxon>
        <taxon>Actinomycetota</taxon>
        <taxon>Actinomycetes</taxon>
        <taxon>Micrococcales</taxon>
        <taxon>Dermatophilaceae</taxon>
        <taxon>Mobilicoccus</taxon>
    </lineage>
</organism>
<dbReference type="Gene3D" id="3.20.20.140">
    <property type="entry name" value="Metal-dependent hydrolases"/>
    <property type="match status" value="1"/>
</dbReference>
<gene>
    <name evidence="2" type="ORF">GCM10025883_31240</name>
</gene>
<dbReference type="EMBL" id="BSUO01000001">
    <property type="protein sequence ID" value="GMA41079.1"/>
    <property type="molecule type" value="Genomic_DNA"/>
</dbReference>
<reference evidence="3" key="1">
    <citation type="journal article" date="2019" name="Int. J. Syst. Evol. Microbiol.">
        <title>The Global Catalogue of Microorganisms (GCM) 10K type strain sequencing project: providing services to taxonomists for standard genome sequencing and annotation.</title>
        <authorList>
            <consortium name="The Broad Institute Genomics Platform"/>
            <consortium name="The Broad Institute Genome Sequencing Center for Infectious Disease"/>
            <person name="Wu L."/>
            <person name="Ma J."/>
        </authorList>
    </citation>
    <scope>NUCLEOTIDE SEQUENCE [LARGE SCALE GENOMIC DNA]</scope>
    <source>
        <strain evidence="3">NBRC 113072</strain>
    </source>
</reference>
<evidence type="ECO:0000313" key="2">
    <source>
        <dbReference type="EMBL" id="GMA41079.1"/>
    </source>
</evidence>
<dbReference type="InterPro" id="IPR011059">
    <property type="entry name" value="Metal-dep_hydrolase_composite"/>
</dbReference>
<keyword evidence="3" id="KW-1185">Reference proteome</keyword>
<dbReference type="PANTHER" id="PTHR22642:SF2">
    <property type="entry name" value="PROTEIN LONG AFTER FAR-RED 3"/>
    <property type="match status" value="1"/>
</dbReference>
<evidence type="ECO:0000313" key="3">
    <source>
        <dbReference type="Proteomes" id="UP001157126"/>
    </source>
</evidence>
<dbReference type="Proteomes" id="UP001157126">
    <property type="component" value="Unassembled WGS sequence"/>
</dbReference>
<dbReference type="InterPro" id="IPR032466">
    <property type="entry name" value="Metal_Hydrolase"/>
</dbReference>
<dbReference type="Pfam" id="PF07969">
    <property type="entry name" value="Amidohydro_3"/>
    <property type="match status" value="1"/>
</dbReference>
<accession>A0ABQ6IT10</accession>
<dbReference type="SUPFAM" id="SSF51556">
    <property type="entry name" value="Metallo-dependent hydrolases"/>
    <property type="match status" value="1"/>
</dbReference>
<protein>
    <recommendedName>
        <fullName evidence="1">Amidohydrolase 3 domain-containing protein</fullName>
    </recommendedName>
</protein>
<name>A0ABQ6IT10_9MICO</name>
<comment type="caution">
    <text evidence="2">The sequence shown here is derived from an EMBL/GenBank/DDBJ whole genome shotgun (WGS) entry which is preliminary data.</text>
</comment>
<dbReference type="PANTHER" id="PTHR22642">
    <property type="entry name" value="IMIDAZOLONEPROPIONASE"/>
    <property type="match status" value="1"/>
</dbReference>
<dbReference type="InterPro" id="IPR013108">
    <property type="entry name" value="Amidohydro_3"/>
</dbReference>
<feature type="domain" description="Amidohydrolase 3" evidence="1">
    <location>
        <begin position="51"/>
        <end position="319"/>
    </location>
</feature>
<sequence length="336" mass="35985">MRHRRRLGGPVTLELAAHQRCLDAGRLKVRTRLMPTVAGLHSVRGTDDDGIDLGLDLGLTTGLGDDHLRIGAMKIWLDGSLIARTAAMTQDYACRCNPDHPAGYLQDDADTMRRQILAAIAGGWDIAAHAIGDAAVDFALDVFEEAASSGTQTGRRPRHRIEHAGITSDSQITRMARLDVTPVPQMRFLREFGDDMATSMGPERAKLLYRHKSFLDAGLRVPGSSDRPVAEGAPLLAMATMQDRLSESGVVLGPDERVDAVTALRAYTVDAAWIARDEDRRGALTPGRLADLVVLDTDISRAAPEDVAATTVLATVLDGLATHDTGIGLPVAPPPA</sequence>